<dbReference type="AlphaFoldDB" id="G3IRB4"/>
<dbReference type="STRING" id="697282.Mettu_0926"/>
<dbReference type="OrthoDB" id="9135094at2"/>
<dbReference type="EMBL" id="JH109152">
    <property type="protein sequence ID" value="EGW22125.1"/>
    <property type="molecule type" value="Genomic_DNA"/>
</dbReference>
<evidence type="ECO:0000313" key="2">
    <source>
        <dbReference type="Proteomes" id="UP000004664"/>
    </source>
</evidence>
<proteinExistence type="predicted"/>
<protein>
    <submittedName>
        <fullName evidence="1">Uncharacterized protein</fullName>
    </submittedName>
</protein>
<sequence length="72" mass="8394">MQKLYAKIKKNSKYFHQNAWCINEPERWGWPFAVTIEPACIDYTVQGGPGGQYRLSDVNLFVVEDDKELRIS</sequence>
<gene>
    <name evidence="1" type="ORF">Mettu_0926</name>
</gene>
<accession>G3IRB4</accession>
<keyword evidence="2" id="KW-1185">Reference proteome</keyword>
<reference evidence="1 2" key="1">
    <citation type="submission" date="2011-06" db="EMBL/GenBank/DDBJ databases">
        <title>Genomic sequence of Methylobacter tundripaludum SV96.</title>
        <authorList>
            <consortium name="US DOE Joint Genome Institute"/>
            <person name="Lucas S."/>
            <person name="Han J."/>
            <person name="Lapidus A."/>
            <person name="Cheng J.-F."/>
            <person name="Goodwin L."/>
            <person name="Pitluck S."/>
            <person name="Held B."/>
            <person name="Detter J.C."/>
            <person name="Han C."/>
            <person name="Tapia R."/>
            <person name="Land M."/>
            <person name="Hauser L."/>
            <person name="Kyrpides N."/>
            <person name="Ivanova N."/>
            <person name="Ovchinnikova G."/>
            <person name="Pagani I."/>
            <person name="Klotz M.G."/>
            <person name="Dispirito A.A."/>
            <person name="Murrell J.C."/>
            <person name="Dunfield P."/>
            <person name="Kalyuzhnaya M.G."/>
            <person name="Svenning M."/>
            <person name="Trotsenko Y.A."/>
            <person name="Stein L.Y."/>
            <person name="Woyke T."/>
        </authorList>
    </citation>
    <scope>NUCLEOTIDE SEQUENCE [LARGE SCALE GENOMIC DNA]</scope>
    <source>
        <strain evidence="2">ATCC BAA-1195 / DSM 17260 / SV96</strain>
    </source>
</reference>
<dbReference type="RefSeq" id="WP_006890100.1">
    <property type="nucleotide sequence ID" value="NZ_JH109152.1"/>
</dbReference>
<name>G3IRB4_METTV</name>
<dbReference type="Proteomes" id="UP000004664">
    <property type="component" value="Unassembled WGS sequence"/>
</dbReference>
<dbReference type="eggNOG" id="ENOG5033PAW">
    <property type="taxonomic scope" value="Bacteria"/>
</dbReference>
<dbReference type="HOGENOM" id="CLU_2822817_0_0_6"/>
<organism evidence="1 2">
    <name type="scientific">Methylobacter tundripaludum (strain ATCC BAA-1195 / DSM 17260 / SV96)</name>
    <dbReference type="NCBI Taxonomy" id="697282"/>
    <lineage>
        <taxon>Bacteria</taxon>
        <taxon>Pseudomonadati</taxon>
        <taxon>Pseudomonadota</taxon>
        <taxon>Gammaproteobacteria</taxon>
        <taxon>Methylococcales</taxon>
        <taxon>Methylococcaceae</taxon>
        <taxon>Methylobacter</taxon>
    </lineage>
</organism>
<evidence type="ECO:0000313" key="1">
    <source>
        <dbReference type="EMBL" id="EGW22125.1"/>
    </source>
</evidence>